<name>A0ABY2S5F5_9PSEU</name>
<dbReference type="Gene3D" id="3.30.530.20">
    <property type="match status" value="1"/>
</dbReference>
<sequence>MHTISFRAETATVSISAPTKTVLDLVADPQQLPRWAPGVAKAVRPEGDEWVLVNGDTEFRITVRVSREHGTVDLLSAQDPRQGVFTRVLPNGEGSEYQFTMLFPADAPDTAVAEQMSTVREELRTVRKLCEEQAALG</sequence>
<dbReference type="InterPro" id="IPR023393">
    <property type="entry name" value="START-like_dom_sf"/>
</dbReference>
<evidence type="ECO:0000313" key="2">
    <source>
        <dbReference type="Proteomes" id="UP000309992"/>
    </source>
</evidence>
<proteinExistence type="predicted"/>
<evidence type="ECO:0000313" key="1">
    <source>
        <dbReference type="EMBL" id="TKG70787.1"/>
    </source>
</evidence>
<dbReference type="Pfam" id="PF10604">
    <property type="entry name" value="Polyketide_cyc2"/>
    <property type="match status" value="1"/>
</dbReference>
<protein>
    <submittedName>
        <fullName evidence="1">SRPBCC family protein</fullName>
    </submittedName>
</protein>
<dbReference type="SUPFAM" id="SSF55961">
    <property type="entry name" value="Bet v1-like"/>
    <property type="match status" value="1"/>
</dbReference>
<dbReference type="RefSeq" id="WP_137095369.1">
    <property type="nucleotide sequence ID" value="NZ_SWMS01000007.1"/>
</dbReference>
<gene>
    <name evidence="1" type="ORF">FCN18_14775</name>
</gene>
<accession>A0ABY2S5F5</accession>
<dbReference type="InterPro" id="IPR019587">
    <property type="entry name" value="Polyketide_cyclase/dehydratase"/>
</dbReference>
<comment type="caution">
    <text evidence="1">The sequence shown here is derived from an EMBL/GenBank/DDBJ whole genome shotgun (WGS) entry which is preliminary data.</text>
</comment>
<reference evidence="1 2" key="1">
    <citation type="journal article" date="2015" name="Antonie Van Leeuwenhoek">
        <title>Prauserella endophytica sp. nov., an endophytic actinobacterium isolated from Tamarix taklamakanensis.</title>
        <authorList>
            <person name="Liu J.M."/>
            <person name="Habden X."/>
            <person name="Guo L."/>
            <person name="Tuo L."/>
            <person name="Jiang Z.K."/>
            <person name="Liu S.W."/>
            <person name="Liu X.F."/>
            <person name="Chen L."/>
            <person name="Li R.F."/>
            <person name="Zhang Y.Q."/>
            <person name="Sun C.H."/>
        </authorList>
    </citation>
    <scope>NUCLEOTIDE SEQUENCE [LARGE SCALE GENOMIC DNA]</scope>
    <source>
        <strain evidence="1 2">CGMCC 4.7182</strain>
    </source>
</reference>
<dbReference type="EMBL" id="SWMS01000007">
    <property type="protein sequence ID" value="TKG70787.1"/>
    <property type="molecule type" value="Genomic_DNA"/>
</dbReference>
<dbReference type="Proteomes" id="UP000309992">
    <property type="component" value="Unassembled WGS sequence"/>
</dbReference>
<keyword evidence="2" id="KW-1185">Reference proteome</keyword>
<organism evidence="1 2">
    <name type="scientific">Prauserella endophytica</name>
    <dbReference type="NCBI Taxonomy" id="1592324"/>
    <lineage>
        <taxon>Bacteria</taxon>
        <taxon>Bacillati</taxon>
        <taxon>Actinomycetota</taxon>
        <taxon>Actinomycetes</taxon>
        <taxon>Pseudonocardiales</taxon>
        <taxon>Pseudonocardiaceae</taxon>
        <taxon>Prauserella</taxon>
        <taxon>Prauserella coralliicola group</taxon>
    </lineage>
</organism>